<dbReference type="AlphaFoldDB" id="A0A9N8W3F5"/>
<accession>A0A9N8W3F5</accession>
<dbReference type="EMBL" id="CAJVPY010000452">
    <property type="protein sequence ID" value="CAG8473703.1"/>
    <property type="molecule type" value="Genomic_DNA"/>
</dbReference>
<evidence type="ECO:0000313" key="2">
    <source>
        <dbReference type="Proteomes" id="UP000789405"/>
    </source>
</evidence>
<dbReference type="Proteomes" id="UP000789405">
    <property type="component" value="Unassembled WGS sequence"/>
</dbReference>
<organism evidence="1 2">
    <name type="scientific">Dentiscutata erythropus</name>
    <dbReference type="NCBI Taxonomy" id="1348616"/>
    <lineage>
        <taxon>Eukaryota</taxon>
        <taxon>Fungi</taxon>
        <taxon>Fungi incertae sedis</taxon>
        <taxon>Mucoromycota</taxon>
        <taxon>Glomeromycotina</taxon>
        <taxon>Glomeromycetes</taxon>
        <taxon>Diversisporales</taxon>
        <taxon>Gigasporaceae</taxon>
        <taxon>Dentiscutata</taxon>
    </lineage>
</organism>
<gene>
    <name evidence="1" type="ORF">DERYTH_LOCUS1584</name>
</gene>
<sequence length="48" mass="5427">MPYIVLKVLLIKIYGLHSEFASGTPDYIELDNLGNLFEFQIEIVLSGL</sequence>
<proteinExistence type="predicted"/>
<name>A0A9N8W3F5_9GLOM</name>
<reference evidence="1" key="1">
    <citation type="submission" date="2021-06" db="EMBL/GenBank/DDBJ databases">
        <authorList>
            <person name="Kallberg Y."/>
            <person name="Tangrot J."/>
            <person name="Rosling A."/>
        </authorList>
    </citation>
    <scope>NUCLEOTIDE SEQUENCE</scope>
    <source>
        <strain evidence="1">MA453B</strain>
    </source>
</reference>
<protein>
    <submittedName>
        <fullName evidence="1">19472_t:CDS:1</fullName>
    </submittedName>
</protein>
<keyword evidence="2" id="KW-1185">Reference proteome</keyword>
<evidence type="ECO:0000313" key="1">
    <source>
        <dbReference type="EMBL" id="CAG8473703.1"/>
    </source>
</evidence>
<comment type="caution">
    <text evidence="1">The sequence shown here is derived from an EMBL/GenBank/DDBJ whole genome shotgun (WGS) entry which is preliminary data.</text>
</comment>